<dbReference type="EMBL" id="PVTR01000003">
    <property type="protein sequence ID" value="PRY88970.1"/>
    <property type="molecule type" value="Genomic_DNA"/>
</dbReference>
<dbReference type="PANTHER" id="PTHR22911:SF79">
    <property type="entry name" value="MOBA-LIKE NTP TRANSFERASE DOMAIN-CONTAINING PROTEIN"/>
    <property type="match status" value="1"/>
</dbReference>
<dbReference type="GO" id="GO:0016020">
    <property type="term" value="C:membrane"/>
    <property type="evidence" value="ECO:0007669"/>
    <property type="project" value="InterPro"/>
</dbReference>
<protein>
    <submittedName>
        <fullName evidence="3">EamA domain-containing membrane protein RarD</fullName>
    </submittedName>
</protein>
<keyword evidence="4" id="KW-1185">Reference proteome</keyword>
<feature type="transmembrane region" description="Helical" evidence="1">
    <location>
        <begin position="214"/>
        <end position="235"/>
    </location>
</feature>
<feature type="transmembrane region" description="Helical" evidence="1">
    <location>
        <begin position="92"/>
        <end position="110"/>
    </location>
</feature>
<comment type="caution">
    <text evidence="3">The sequence shown here is derived from an EMBL/GenBank/DDBJ whole genome shotgun (WGS) entry which is preliminary data.</text>
</comment>
<feature type="transmembrane region" description="Helical" evidence="1">
    <location>
        <begin position="176"/>
        <end position="199"/>
    </location>
</feature>
<dbReference type="InterPro" id="IPR037185">
    <property type="entry name" value="EmrE-like"/>
</dbReference>
<dbReference type="RefSeq" id="WP_106132768.1">
    <property type="nucleotide sequence ID" value="NZ_PVTR01000003.1"/>
</dbReference>
<dbReference type="InterPro" id="IPR000620">
    <property type="entry name" value="EamA_dom"/>
</dbReference>
<feature type="domain" description="EamA" evidence="2">
    <location>
        <begin position="11"/>
        <end position="138"/>
    </location>
</feature>
<proteinExistence type="predicted"/>
<evidence type="ECO:0000313" key="4">
    <source>
        <dbReference type="Proteomes" id="UP000238157"/>
    </source>
</evidence>
<keyword evidence="1" id="KW-0812">Transmembrane</keyword>
<feature type="transmembrane region" description="Helical" evidence="1">
    <location>
        <begin position="242"/>
        <end position="263"/>
    </location>
</feature>
<feature type="transmembrane region" description="Helical" evidence="1">
    <location>
        <begin position="38"/>
        <end position="55"/>
    </location>
</feature>
<feature type="transmembrane region" description="Helical" evidence="1">
    <location>
        <begin position="269"/>
        <end position="290"/>
    </location>
</feature>
<feature type="transmembrane region" description="Helical" evidence="1">
    <location>
        <begin position="122"/>
        <end position="138"/>
    </location>
</feature>
<feature type="transmembrane region" description="Helical" evidence="1">
    <location>
        <begin position="12"/>
        <end position="32"/>
    </location>
</feature>
<feature type="domain" description="EamA" evidence="2">
    <location>
        <begin position="146"/>
        <end position="286"/>
    </location>
</feature>
<keyword evidence="1" id="KW-0472">Membrane</keyword>
<accession>A0A2T0WQK4</accession>
<dbReference type="OrthoDB" id="9150437at2"/>
<keyword evidence="1" id="KW-1133">Transmembrane helix</keyword>
<evidence type="ECO:0000259" key="2">
    <source>
        <dbReference type="Pfam" id="PF00892"/>
    </source>
</evidence>
<dbReference type="Pfam" id="PF00892">
    <property type="entry name" value="EamA"/>
    <property type="match status" value="2"/>
</dbReference>
<sequence length="306" mass="34368">MSTEASVKDYLLLHFIVLIWGFTAILGLLISIPSLEVVFYRTLIASLLLGFLFLVKKKSIRVSRSELIKIIGTGFIISLHWILFFWAARVSTASVCLAGMATTSLWTAFVEPLANRSKVKPFEIFLGLMVISGLYVIFRFELNYWLGLLMAVGSAFLSAVFTVINGRLTKRHSPYILTLYEMMGACLFAVILMPIYAIFFAENGLNLMPVGLDWLWLFLLGGVCTVYAFSVSVELMRRITAFAVNLTINLEPVYGIVLAVLIFGDKEQMSGGFYIGTLIILISVLIYPVYNYYQRRKAKGNNLLRA</sequence>
<dbReference type="AlphaFoldDB" id="A0A2T0WQK4"/>
<feature type="transmembrane region" description="Helical" evidence="1">
    <location>
        <begin position="67"/>
        <end position="86"/>
    </location>
</feature>
<dbReference type="PANTHER" id="PTHR22911">
    <property type="entry name" value="ACYL-MALONYL CONDENSING ENZYME-RELATED"/>
    <property type="match status" value="1"/>
</dbReference>
<name>A0A2T0WQK4_9BACT</name>
<dbReference type="Proteomes" id="UP000238157">
    <property type="component" value="Unassembled WGS sequence"/>
</dbReference>
<gene>
    <name evidence="3" type="ORF">CLW00_10390</name>
</gene>
<dbReference type="SUPFAM" id="SSF103481">
    <property type="entry name" value="Multidrug resistance efflux transporter EmrE"/>
    <property type="match status" value="2"/>
</dbReference>
<organism evidence="3 4">
    <name type="scientific">Mongoliibacter ruber</name>
    <dbReference type="NCBI Taxonomy" id="1750599"/>
    <lineage>
        <taxon>Bacteria</taxon>
        <taxon>Pseudomonadati</taxon>
        <taxon>Bacteroidota</taxon>
        <taxon>Cytophagia</taxon>
        <taxon>Cytophagales</taxon>
        <taxon>Cyclobacteriaceae</taxon>
        <taxon>Mongoliibacter</taxon>
    </lineage>
</organism>
<evidence type="ECO:0000256" key="1">
    <source>
        <dbReference type="SAM" id="Phobius"/>
    </source>
</evidence>
<feature type="transmembrane region" description="Helical" evidence="1">
    <location>
        <begin position="144"/>
        <end position="164"/>
    </location>
</feature>
<evidence type="ECO:0000313" key="3">
    <source>
        <dbReference type="EMBL" id="PRY88970.1"/>
    </source>
</evidence>
<reference evidence="3 4" key="1">
    <citation type="submission" date="2018-03" db="EMBL/GenBank/DDBJ databases">
        <title>Genomic Encyclopedia of Archaeal and Bacterial Type Strains, Phase II (KMG-II): from individual species to whole genera.</title>
        <authorList>
            <person name="Goeker M."/>
        </authorList>
    </citation>
    <scope>NUCLEOTIDE SEQUENCE [LARGE SCALE GENOMIC DNA]</scope>
    <source>
        <strain evidence="3 4">DSM 27929</strain>
    </source>
</reference>